<evidence type="ECO:0000256" key="10">
    <source>
        <dbReference type="ARBA" id="ARBA00023180"/>
    </source>
</evidence>
<dbReference type="InterPro" id="IPR058545">
    <property type="entry name" value="Beta-prop_EMC1_1st"/>
</dbReference>
<gene>
    <name evidence="14" type="ORF">WJX74_010737</name>
</gene>
<dbReference type="EMBL" id="JALJOS010000096">
    <property type="protein sequence ID" value="KAK9816030.1"/>
    <property type="molecule type" value="Genomic_DNA"/>
</dbReference>
<dbReference type="PANTHER" id="PTHR21573">
    <property type="entry name" value="ER MEMBRANE PROTEIN COMPLEX SUBUNIT 1"/>
    <property type="match status" value="1"/>
</dbReference>
<evidence type="ECO:0000259" key="13">
    <source>
        <dbReference type="Pfam" id="PF25293"/>
    </source>
</evidence>
<feature type="domain" description="EMC1 first beta-propeller" evidence="13">
    <location>
        <begin position="18"/>
        <end position="185"/>
    </location>
</feature>
<evidence type="ECO:0000256" key="9">
    <source>
        <dbReference type="ARBA" id="ARBA00023136"/>
    </source>
</evidence>
<organism evidence="14 15">
    <name type="scientific">Apatococcus lobatus</name>
    <dbReference type="NCBI Taxonomy" id="904363"/>
    <lineage>
        <taxon>Eukaryota</taxon>
        <taxon>Viridiplantae</taxon>
        <taxon>Chlorophyta</taxon>
        <taxon>core chlorophytes</taxon>
        <taxon>Trebouxiophyceae</taxon>
        <taxon>Chlorellales</taxon>
        <taxon>Chlorellaceae</taxon>
        <taxon>Apatococcus</taxon>
    </lineage>
</organism>
<evidence type="ECO:0000256" key="6">
    <source>
        <dbReference type="ARBA" id="ARBA00022729"/>
    </source>
</evidence>
<keyword evidence="9" id="KW-0472">Membrane</keyword>
<feature type="chain" id="PRO_5043934744" description="ER membrane protein complex subunit 1" evidence="11">
    <location>
        <begin position="19"/>
        <end position="856"/>
    </location>
</feature>
<evidence type="ECO:0000256" key="7">
    <source>
        <dbReference type="ARBA" id="ARBA00022824"/>
    </source>
</evidence>
<evidence type="ECO:0000256" key="11">
    <source>
        <dbReference type="SAM" id="SignalP"/>
    </source>
</evidence>
<dbReference type="Pfam" id="PF25293">
    <property type="entry name" value="Beta-prop_EMC1_N"/>
    <property type="match status" value="1"/>
</dbReference>
<name>A0AAW1Q1K4_9CHLO</name>
<evidence type="ECO:0000256" key="8">
    <source>
        <dbReference type="ARBA" id="ARBA00022989"/>
    </source>
</evidence>
<keyword evidence="15" id="KW-1185">Reference proteome</keyword>
<dbReference type="InterPro" id="IPR011047">
    <property type="entry name" value="Quinoprotein_ADH-like_sf"/>
</dbReference>
<dbReference type="InterPro" id="IPR011678">
    <property type="entry name" value="EMC1_C"/>
</dbReference>
<feature type="domain" description="ER membrane protein complex subunit 1 C-terminal" evidence="12">
    <location>
        <begin position="713"/>
        <end position="855"/>
    </location>
</feature>
<dbReference type="Pfam" id="PF07774">
    <property type="entry name" value="EMC1_C"/>
    <property type="match status" value="1"/>
</dbReference>
<comment type="similarity">
    <text evidence="2">Belongs to the EMC1 family.</text>
</comment>
<keyword evidence="6 11" id="KW-0732">Signal</keyword>
<evidence type="ECO:0000256" key="2">
    <source>
        <dbReference type="ARBA" id="ARBA00007904"/>
    </source>
</evidence>
<sequence length="856" mass="92196">MKCLVGLVLFLHWIQVQAIFEDQAGQNDWYQQHIGGVSFAEFAFRSRERVFLATEANVVSSLDLRDGSIAWRQVLVESDTVKALALLPKPPAVATLSASGPSEEYLRLWQAHDGGLLWERLVEGLHSEQTSATAAAAAAVTAKPALLVLPDVTGDGASELAVFAQRQLQVLSGSSGEVLWKTSALQHWPDVQLAHEGPSADGSHTLKAWALTNGGRSVLEATFAAKDGEPVQEVHETRLAAPRTNLRRLADGSLSQLSSEDVAPGAWAVSPTVQHEGKEILAYVAPSSTAAAHALVVADARSGAVVNRVDMDLPTSKDVSGNLIAASGIWMAVRVKGQATQYRILVALEDKRFILIEDGKIIWTRQESLATLTSSIFLELPAKRSLATSLAQSVPLTLRERLEAEFLGIKGQLGFATAAEKARLGSLKAIKSQRGRPDRDPTGFRKLMVAISEAGALHGIHTGDGRLLWTLPVALGQQALQPSVALLPWQSSHDPSRAPTVALLVAGRPSELGARLLIVNGHSGVIQDSLTLSVQPQQIVAIPGLVREGLGEQSLHLLVDGVGSTPRLHLLPDTPAARSHLARLTTDLHFWSLDPQTGALSGYAVDKKTLAALQIWSIQAAQAGQAALTVASQDPRDKIYSPVKVLGDKSLKVKYLNPNLLLVASGTPAGVSSDALGQEVQALHILLLDTVTGRPVFRQSHKGARGPVKAVLCENWAIYQYWSITNHRFEMAVVELYDQAHMGITIPDLLLHTSNATRSAFDPIAIEASRQSFYLPSALKAFAVTRSARGATAKFLLFGTTSDQVYMMDKRQADPRRPMGKPTAQDMEERLAPYQELLPLIPQAAITMDKQVARLS</sequence>
<evidence type="ECO:0000313" key="14">
    <source>
        <dbReference type="EMBL" id="KAK9816030.1"/>
    </source>
</evidence>
<proteinExistence type="inferred from homology"/>
<accession>A0AAW1Q1K4</accession>
<evidence type="ECO:0000256" key="3">
    <source>
        <dbReference type="ARBA" id="ARBA00011276"/>
    </source>
</evidence>
<keyword evidence="8" id="KW-1133">Transmembrane helix</keyword>
<dbReference type="AlphaFoldDB" id="A0AAW1Q1K4"/>
<protein>
    <recommendedName>
        <fullName evidence="4">ER membrane protein complex subunit 1</fullName>
    </recommendedName>
</protein>
<feature type="signal peptide" evidence="11">
    <location>
        <begin position="1"/>
        <end position="18"/>
    </location>
</feature>
<evidence type="ECO:0000256" key="4">
    <source>
        <dbReference type="ARBA" id="ARBA00020824"/>
    </source>
</evidence>
<dbReference type="GO" id="GO:0034975">
    <property type="term" value="P:protein folding in endoplasmic reticulum"/>
    <property type="evidence" value="ECO:0007669"/>
    <property type="project" value="TreeGrafter"/>
</dbReference>
<dbReference type="PANTHER" id="PTHR21573:SF0">
    <property type="entry name" value="ER MEMBRANE PROTEIN COMPLEX SUBUNIT 1"/>
    <property type="match status" value="1"/>
</dbReference>
<keyword evidence="5" id="KW-0812">Transmembrane</keyword>
<keyword evidence="7" id="KW-0256">Endoplasmic reticulum</keyword>
<comment type="caution">
    <text evidence="14">The sequence shown here is derived from an EMBL/GenBank/DDBJ whole genome shotgun (WGS) entry which is preliminary data.</text>
</comment>
<keyword evidence="10" id="KW-0325">Glycoprotein</keyword>
<feature type="non-terminal residue" evidence="14">
    <location>
        <position position="856"/>
    </location>
</feature>
<evidence type="ECO:0000256" key="1">
    <source>
        <dbReference type="ARBA" id="ARBA00004115"/>
    </source>
</evidence>
<evidence type="ECO:0000259" key="12">
    <source>
        <dbReference type="Pfam" id="PF07774"/>
    </source>
</evidence>
<dbReference type="InterPro" id="IPR015943">
    <property type="entry name" value="WD40/YVTN_repeat-like_dom_sf"/>
</dbReference>
<comment type="subcellular location">
    <subcellularLocation>
        <location evidence="1">Endoplasmic reticulum membrane</location>
        <topology evidence="1">Single-pass type I membrane protein</topology>
    </subcellularLocation>
</comment>
<dbReference type="InterPro" id="IPR026895">
    <property type="entry name" value="EMC1"/>
</dbReference>
<comment type="subunit">
    <text evidence="3">Component of the ER membrane protein complex (EMC).</text>
</comment>
<evidence type="ECO:0000256" key="5">
    <source>
        <dbReference type="ARBA" id="ARBA00022692"/>
    </source>
</evidence>
<dbReference type="Gene3D" id="2.130.10.10">
    <property type="entry name" value="YVTN repeat-like/Quinoprotein amine dehydrogenase"/>
    <property type="match status" value="1"/>
</dbReference>
<evidence type="ECO:0000313" key="15">
    <source>
        <dbReference type="Proteomes" id="UP001438707"/>
    </source>
</evidence>
<dbReference type="Proteomes" id="UP001438707">
    <property type="component" value="Unassembled WGS sequence"/>
</dbReference>
<dbReference type="GO" id="GO:0072546">
    <property type="term" value="C:EMC complex"/>
    <property type="evidence" value="ECO:0007669"/>
    <property type="project" value="InterPro"/>
</dbReference>
<dbReference type="SUPFAM" id="SSF50998">
    <property type="entry name" value="Quinoprotein alcohol dehydrogenase-like"/>
    <property type="match status" value="1"/>
</dbReference>
<reference evidence="14 15" key="1">
    <citation type="journal article" date="2024" name="Nat. Commun.">
        <title>Phylogenomics reveals the evolutionary origins of lichenization in chlorophyte algae.</title>
        <authorList>
            <person name="Puginier C."/>
            <person name="Libourel C."/>
            <person name="Otte J."/>
            <person name="Skaloud P."/>
            <person name="Haon M."/>
            <person name="Grisel S."/>
            <person name="Petersen M."/>
            <person name="Berrin J.G."/>
            <person name="Delaux P.M."/>
            <person name="Dal Grande F."/>
            <person name="Keller J."/>
        </authorList>
    </citation>
    <scope>NUCLEOTIDE SEQUENCE [LARGE SCALE GENOMIC DNA]</scope>
    <source>
        <strain evidence="14 15">SAG 2145</strain>
    </source>
</reference>